<dbReference type="OrthoDB" id="9807425at2"/>
<dbReference type="RefSeq" id="WP_109907662.1">
    <property type="nucleotide sequence ID" value="NZ_QGLE01000013.1"/>
</dbReference>
<dbReference type="InterPro" id="IPR018511">
    <property type="entry name" value="Hemolysin-typ_Ca-bd_CS"/>
</dbReference>
<dbReference type="Gene3D" id="2.160.20.160">
    <property type="match status" value="1"/>
</dbReference>
<gene>
    <name evidence="4" type="ORF">DKG74_18495</name>
</gene>
<dbReference type="GO" id="GO:0005576">
    <property type="term" value="C:extracellular region"/>
    <property type="evidence" value="ECO:0007669"/>
    <property type="project" value="UniProtKB-SubCell"/>
</dbReference>
<dbReference type="PANTHER" id="PTHR38340">
    <property type="entry name" value="S-LAYER PROTEIN"/>
    <property type="match status" value="1"/>
</dbReference>
<dbReference type="SUPFAM" id="SSF51120">
    <property type="entry name" value="beta-Roll"/>
    <property type="match status" value="7"/>
</dbReference>
<dbReference type="GO" id="GO:0005509">
    <property type="term" value="F:calcium ion binding"/>
    <property type="evidence" value="ECO:0007669"/>
    <property type="project" value="InterPro"/>
</dbReference>
<evidence type="ECO:0000256" key="2">
    <source>
        <dbReference type="ARBA" id="ARBA00022525"/>
    </source>
</evidence>
<sequence>MSSAITMVPVSGTMGDDYLYASWQADDISANGGDDYIFASPEVMAGDVYDGGVGIDTLGLSFYGATRGINIAVADTPTATTFLGATLTSIERLQVFATDYADRFTGGAWGDMFQGGGGNDIADGGGGNDFISGDEGRDQLRGGAGDDLIDGGADIDTLYGGFGRDLINGGDGDDKIYGEAGDDSLFGGAGKDTISGGDGNDYIWGEAGNDTIDGGAGDDLIVGGAGDDTLKGGSGADRIETSLLEGRDVINGGSGLDRVVIRDLAGTFTALASNLVNTLANGTTLQYVEAYELHGSAGVDKFTGHDRDDAMNGYAGNDTLKGEGGDDALDGGTGRDRLEGGAGDDVLSAAGGGADTLIGGTGVDLARLDRSNPAESRNYTMSFSADGKTITLSDGTTMTDIERLDITTSKGDDTLSAGNALSVRFDAGEGNNSLTGGSGGDTLMSGAGADTISGGAGDDYIVDQGGNNTIDAGTGNDRVSVTSKVSATTTIALGAGNDTAFLNDGTGSVRGTYTVDGGTGFDFVAINRSQATAAITFVLSANATLVNGAATLKNIEQVDIRTGSGNDSLTGGAAADRLDGGAGNDMLKGLAGDDMLVGGAGADTLHGDAGDDELWAGNGGPDGDADQLYGGDGNDRLHISAGDFADGGAGIDHLLLDLSDQTVAARFTLTTGRLTVGGSTTFEGIEALTFDGGSGADAVTTGNYADRLSGGDGNDTLKAGGGNDELRDGNGSDKLYGGAGDDMLIRTDEDGAGADVFDGQSGFDTLAFAIDSATGVTIDLENRALNDGLAKGMTISNIERIIGTDIADTIRGSAAAETFEGGYGSDILDGRAGDDVLRGGQGGDILTGGAGKDMFAYGDDVFDASGAAGAGDLITDFHRGEDKILIDREGFDLAADYALALVVGADPVATGSKAQFLFESDNGRLWFDADGAGGAGEAMLIATLQGVTTLSVSDFILA</sequence>
<proteinExistence type="predicted"/>
<dbReference type="AlphaFoldDB" id="A0A317DXN8"/>
<comment type="subcellular location">
    <subcellularLocation>
        <location evidence="1">Secreted</location>
    </subcellularLocation>
</comment>
<dbReference type="PRINTS" id="PR00313">
    <property type="entry name" value="CABNDNGRPT"/>
</dbReference>
<evidence type="ECO:0000313" key="5">
    <source>
        <dbReference type="Proteomes" id="UP000245461"/>
    </source>
</evidence>
<dbReference type="InterPro" id="IPR050557">
    <property type="entry name" value="RTX_toxin/Mannuronan_C5-epim"/>
</dbReference>
<protein>
    <submittedName>
        <fullName evidence="4">Hemolysin</fullName>
    </submittedName>
</protein>
<evidence type="ECO:0000256" key="3">
    <source>
        <dbReference type="SAM" id="MobiDB-lite"/>
    </source>
</evidence>
<dbReference type="EMBL" id="QGLE01000013">
    <property type="protein sequence ID" value="PWR18616.1"/>
    <property type="molecule type" value="Genomic_DNA"/>
</dbReference>
<dbReference type="InterPro" id="IPR001343">
    <property type="entry name" value="Hemolysn_Ca-bd"/>
</dbReference>
<evidence type="ECO:0000313" key="4">
    <source>
        <dbReference type="EMBL" id="PWR18616.1"/>
    </source>
</evidence>
<keyword evidence="2" id="KW-0964">Secreted</keyword>
<name>A0A317DXN8_9PROT</name>
<dbReference type="Pfam" id="PF00353">
    <property type="entry name" value="HemolysinCabind"/>
    <property type="match status" value="12"/>
</dbReference>
<comment type="caution">
    <text evidence="4">The sequence shown here is derived from an EMBL/GenBank/DDBJ whole genome shotgun (WGS) entry which is preliminary data.</text>
</comment>
<keyword evidence="5" id="KW-1185">Reference proteome</keyword>
<dbReference type="InterPro" id="IPR011049">
    <property type="entry name" value="Serralysin-like_metalloprot_C"/>
</dbReference>
<dbReference type="PROSITE" id="PS00330">
    <property type="entry name" value="HEMOLYSIN_CALCIUM"/>
    <property type="match status" value="13"/>
</dbReference>
<feature type="region of interest" description="Disordered" evidence="3">
    <location>
        <begin position="710"/>
        <end position="732"/>
    </location>
</feature>
<dbReference type="Gene3D" id="2.150.10.10">
    <property type="entry name" value="Serralysin-like metalloprotease, C-terminal"/>
    <property type="match status" value="6"/>
</dbReference>
<accession>A0A317DXN8</accession>
<evidence type="ECO:0000256" key="1">
    <source>
        <dbReference type="ARBA" id="ARBA00004613"/>
    </source>
</evidence>
<reference evidence="4 5" key="1">
    <citation type="submission" date="2018-05" db="EMBL/GenBank/DDBJ databases">
        <title>Zavarzinia sp. HR-AS.</title>
        <authorList>
            <person name="Lee Y."/>
            <person name="Jeon C.O."/>
        </authorList>
    </citation>
    <scope>NUCLEOTIDE SEQUENCE [LARGE SCALE GENOMIC DNA]</scope>
    <source>
        <strain evidence="4 5">HR-AS</strain>
    </source>
</reference>
<dbReference type="PANTHER" id="PTHR38340:SF1">
    <property type="entry name" value="S-LAYER PROTEIN"/>
    <property type="match status" value="1"/>
</dbReference>
<dbReference type="Proteomes" id="UP000245461">
    <property type="component" value="Unassembled WGS sequence"/>
</dbReference>
<organism evidence="4 5">
    <name type="scientific">Zavarzinia aquatilis</name>
    <dbReference type="NCBI Taxonomy" id="2211142"/>
    <lineage>
        <taxon>Bacteria</taxon>
        <taxon>Pseudomonadati</taxon>
        <taxon>Pseudomonadota</taxon>
        <taxon>Alphaproteobacteria</taxon>
        <taxon>Rhodospirillales</taxon>
        <taxon>Zavarziniaceae</taxon>
        <taxon>Zavarzinia</taxon>
    </lineage>
</organism>
<feature type="region of interest" description="Disordered" evidence="3">
    <location>
        <begin position="313"/>
        <end position="343"/>
    </location>
</feature>